<accession>A0ABP1S780</accession>
<dbReference type="PRINTS" id="PR00837">
    <property type="entry name" value="V5TPXLIKE"/>
</dbReference>
<comment type="caution">
    <text evidence="3">The sequence shown here is derived from an EMBL/GenBank/DDBJ whole genome shotgun (WGS) entry which is preliminary data.</text>
</comment>
<evidence type="ECO:0000313" key="4">
    <source>
        <dbReference type="Proteomes" id="UP001642540"/>
    </source>
</evidence>
<dbReference type="Proteomes" id="UP001642540">
    <property type="component" value="Unassembled WGS sequence"/>
</dbReference>
<protein>
    <recommendedName>
        <fullName evidence="2">SCP domain-containing protein</fullName>
    </recommendedName>
</protein>
<keyword evidence="4" id="KW-1185">Reference proteome</keyword>
<feature type="domain" description="SCP" evidence="2">
    <location>
        <begin position="24"/>
        <end position="181"/>
    </location>
</feature>
<evidence type="ECO:0000313" key="3">
    <source>
        <dbReference type="EMBL" id="CAL8145627.1"/>
    </source>
</evidence>
<dbReference type="InterPro" id="IPR014044">
    <property type="entry name" value="CAP_dom"/>
</dbReference>
<name>A0ABP1S780_9HEXA</name>
<dbReference type="InterPro" id="IPR001283">
    <property type="entry name" value="CRISP-related"/>
</dbReference>
<dbReference type="SUPFAM" id="SSF55797">
    <property type="entry name" value="PR-1-like"/>
    <property type="match status" value="1"/>
</dbReference>
<sequence length="191" mass="21404">MAKFCQLTLILHISVVGLAFADDSWKYELLDKENGNRARHQAAPLNYNEELAQKAQRWADQLAAECGKMHHEDTSSSPNAQYNGEGLGENIHFAGMVGGSPTNMQQFGERMAPGAADDWYDEEKYYPWPEFTGQELPHMVFHFTQEVWQGTREVGYGLGARDGCPSIYVVGRYYPGGNVLPMFGQNVLPPQ</sequence>
<dbReference type="PANTHER" id="PTHR10334">
    <property type="entry name" value="CYSTEINE-RICH SECRETORY PROTEIN-RELATED"/>
    <property type="match status" value="1"/>
</dbReference>
<organism evidence="3 4">
    <name type="scientific">Orchesella dallaii</name>
    <dbReference type="NCBI Taxonomy" id="48710"/>
    <lineage>
        <taxon>Eukaryota</taxon>
        <taxon>Metazoa</taxon>
        <taxon>Ecdysozoa</taxon>
        <taxon>Arthropoda</taxon>
        <taxon>Hexapoda</taxon>
        <taxon>Collembola</taxon>
        <taxon>Entomobryomorpha</taxon>
        <taxon>Entomobryoidea</taxon>
        <taxon>Orchesellidae</taxon>
        <taxon>Orchesellinae</taxon>
        <taxon>Orchesella</taxon>
    </lineage>
</organism>
<keyword evidence="1" id="KW-0732">Signal</keyword>
<proteinExistence type="predicted"/>
<gene>
    <name evidence="3" type="ORF">ODALV1_LOCUS30553</name>
</gene>
<evidence type="ECO:0000256" key="1">
    <source>
        <dbReference type="SAM" id="SignalP"/>
    </source>
</evidence>
<dbReference type="Pfam" id="PF00188">
    <property type="entry name" value="CAP"/>
    <property type="match status" value="1"/>
</dbReference>
<dbReference type="EMBL" id="CAXLJM020000164">
    <property type="protein sequence ID" value="CAL8145627.1"/>
    <property type="molecule type" value="Genomic_DNA"/>
</dbReference>
<dbReference type="SMART" id="SM00198">
    <property type="entry name" value="SCP"/>
    <property type="match status" value="1"/>
</dbReference>
<dbReference type="InterPro" id="IPR035940">
    <property type="entry name" value="CAP_sf"/>
</dbReference>
<reference evidence="3 4" key="1">
    <citation type="submission" date="2024-08" db="EMBL/GenBank/DDBJ databases">
        <authorList>
            <person name="Cucini C."/>
            <person name="Frati F."/>
        </authorList>
    </citation>
    <scope>NUCLEOTIDE SEQUENCE [LARGE SCALE GENOMIC DNA]</scope>
</reference>
<dbReference type="Gene3D" id="3.40.33.10">
    <property type="entry name" value="CAP"/>
    <property type="match status" value="1"/>
</dbReference>
<evidence type="ECO:0000259" key="2">
    <source>
        <dbReference type="SMART" id="SM00198"/>
    </source>
</evidence>
<feature type="signal peptide" evidence="1">
    <location>
        <begin position="1"/>
        <end position="21"/>
    </location>
</feature>
<feature type="chain" id="PRO_5046295733" description="SCP domain-containing protein" evidence="1">
    <location>
        <begin position="22"/>
        <end position="191"/>
    </location>
</feature>